<organism evidence="1 2">
    <name type="scientific">Datura stramonium</name>
    <name type="common">Jimsonweed</name>
    <name type="synonym">Common thornapple</name>
    <dbReference type="NCBI Taxonomy" id="4076"/>
    <lineage>
        <taxon>Eukaryota</taxon>
        <taxon>Viridiplantae</taxon>
        <taxon>Streptophyta</taxon>
        <taxon>Embryophyta</taxon>
        <taxon>Tracheophyta</taxon>
        <taxon>Spermatophyta</taxon>
        <taxon>Magnoliopsida</taxon>
        <taxon>eudicotyledons</taxon>
        <taxon>Gunneridae</taxon>
        <taxon>Pentapetalae</taxon>
        <taxon>asterids</taxon>
        <taxon>lamiids</taxon>
        <taxon>Solanales</taxon>
        <taxon>Solanaceae</taxon>
        <taxon>Solanoideae</taxon>
        <taxon>Datureae</taxon>
        <taxon>Datura</taxon>
    </lineage>
</organism>
<keyword evidence="2" id="KW-1185">Reference proteome</keyword>
<proteinExistence type="predicted"/>
<dbReference type="Proteomes" id="UP000823775">
    <property type="component" value="Unassembled WGS sequence"/>
</dbReference>
<dbReference type="EMBL" id="JACEIK010006726">
    <property type="protein sequence ID" value="MCE2056204.1"/>
    <property type="molecule type" value="Genomic_DNA"/>
</dbReference>
<evidence type="ECO:0000313" key="1">
    <source>
        <dbReference type="EMBL" id="MCE2056204.1"/>
    </source>
</evidence>
<name>A0ABS8W2E1_DATST</name>
<sequence length="146" mass="16045">MPREAPSSCRIGLCDVQKILRQGQARGAAVLVQGHARQQYSCRNRPCDTVVDLAMRHASLPVLSPHDEHMVKSGQDVTMVSTGLMFSTWTTTCARCHHPAVLGCVTCNKFGTRPGVRRRCFGARTHARQLLSCRNSLCDAALDLAR</sequence>
<gene>
    <name evidence="1" type="ORF">HAX54_044243</name>
</gene>
<comment type="caution">
    <text evidence="1">The sequence shown here is derived from an EMBL/GenBank/DDBJ whole genome shotgun (WGS) entry which is preliminary data.</text>
</comment>
<evidence type="ECO:0000313" key="2">
    <source>
        <dbReference type="Proteomes" id="UP000823775"/>
    </source>
</evidence>
<reference evidence="1 2" key="1">
    <citation type="journal article" date="2021" name="BMC Genomics">
        <title>Datura genome reveals duplications of psychoactive alkaloid biosynthetic genes and high mutation rate following tissue culture.</title>
        <authorList>
            <person name="Rajewski A."/>
            <person name="Carter-House D."/>
            <person name="Stajich J."/>
            <person name="Litt A."/>
        </authorList>
    </citation>
    <scope>NUCLEOTIDE SEQUENCE [LARGE SCALE GENOMIC DNA]</scope>
    <source>
        <strain evidence="1">AR-01</strain>
    </source>
</reference>
<protein>
    <submittedName>
        <fullName evidence="1">Uncharacterized protein</fullName>
    </submittedName>
</protein>
<accession>A0ABS8W2E1</accession>